<dbReference type="SUPFAM" id="SSF54909">
    <property type="entry name" value="Dimeric alpha+beta barrel"/>
    <property type="match status" value="1"/>
</dbReference>
<name>A0ABP4F3F6_9ACTN</name>
<dbReference type="Gene3D" id="3.30.70.100">
    <property type="match status" value="1"/>
</dbReference>
<reference evidence="2" key="1">
    <citation type="journal article" date="2019" name="Int. J. Syst. Evol. Microbiol.">
        <title>The Global Catalogue of Microorganisms (GCM) 10K type strain sequencing project: providing services to taxonomists for standard genome sequencing and annotation.</title>
        <authorList>
            <consortium name="The Broad Institute Genomics Platform"/>
            <consortium name="The Broad Institute Genome Sequencing Center for Infectious Disease"/>
            <person name="Wu L."/>
            <person name="Ma J."/>
        </authorList>
    </citation>
    <scope>NUCLEOTIDE SEQUENCE [LARGE SCALE GENOMIC DNA]</scope>
    <source>
        <strain evidence="2">JCM 11813</strain>
    </source>
</reference>
<organism evidence="1 2">
    <name type="scientific">Nocardioides aquiterrae</name>
    <dbReference type="NCBI Taxonomy" id="203799"/>
    <lineage>
        <taxon>Bacteria</taxon>
        <taxon>Bacillati</taxon>
        <taxon>Actinomycetota</taxon>
        <taxon>Actinomycetes</taxon>
        <taxon>Propionibacteriales</taxon>
        <taxon>Nocardioidaceae</taxon>
        <taxon>Nocardioides</taxon>
    </lineage>
</organism>
<comment type="caution">
    <text evidence="1">The sequence shown here is derived from an EMBL/GenBank/DDBJ whole genome shotgun (WGS) entry which is preliminary data.</text>
</comment>
<evidence type="ECO:0000313" key="1">
    <source>
        <dbReference type="EMBL" id="GAA1154689.1"/>
    </source>
</evidence>
<evidence type="ECO:0000313" key="2">
    <source>
        <dbReference type="Proteomes" id="UP001499979"/>
    </source>
</evidence>
<dbReference type="RefSeq" id="WP_343909022.1">
    <property type="nucleotide sequence ID" value="NZ_BAAAJE010000019.1"/>
</dbReference>
<dbReference type="Proteomes" id="UP001499979">
    <property type="component" value="Unassembled WGS sequence"/>
</dbReference>
<sequence length="100" mass="10815">MSVLITIKVPGNVDVFTKCLEERADEFAAIAERAKPLGAIHHRFGLGADHVLVVDEWESAEQFEAFFANPELHSFISSVGGNPEASEVAITTAVSSPDEF</sequence>
<proteinExistence type="predicted"/>
<evidence type="ECO:0008006" key="3">
    <source>
        <dbReference type="Google" id="ProtNLM"/>
    </source>
</evidence>
<dbReference type="InterPro" id="IPR011008">
    <property type="entry name" value="Dimeric_a/b-barrel"/>
</dbReference>
<protein>
    <recommendedName>
        <fullName evidence="3">Antibiotic biosynthesis monooxygenase</fullName>
    </recommendedName>
</protein>
<keyword evidence="2" id="KW-1185">Reference proteome</keyword>
<dbReference type="EMBL" id="BAAAJE010000019">
    <property type="protein sequence ID" value="GAA1154689.1"/>
    <property type="molecule type" value="Genomic_DNA"/>
</dbReference>
<accession>A0ABP4F3F6</accession>
<gene>
    <name evidence="1" type="ORF">GCM10009606_36190</name>
</gene>